<dbReference type="SUPFAM" id="SSF48452">
    <property type="entry name" value="TPR-like"/>
    <property type="match status" value="1"/>
</dbReference>
<name>A0AA96JU31_9BACT</name>
<protein>
    <submittedName>
        <fullName evidence="1">Tetratricopeptide repeat protein</fullName>
    </submittedName>
</protein>
<dbReference type="KEGG" id="nall:PP769_08240"/>
<dbReference type="Proteomes" id="UP001302719">
    <property type="component" value="Chromosome"/>
</dbReference>
<dbReference type="AlphaFoldDB" id="A0AA96JU31"/>
<gene>
    <name evidence="1" type="ORF">PP769_08240</name>
</gene>
<reference evidence="1 2" key="1">
    <citation type="submission" date="2023-01" db="EMBL/GenBank/DDBJ databases">
        <title>Cultivation and genomic characterization of new, ubiquitous marine nitrite-oxidizing bacteria from the Nitrospirales.</title>
        <authorList>
            <person name="Mueller A.J."/>
            <person name="Daebeler A."/>
            <person name="Herbold C.W."/>
            <person name="Kirkegaard R.H."/>
            <person name="Daims H."/>
        </authorList>
    </citation>
    <scope>NUCLEOTIDE SEQUENCE [LARGE SCALE GENOMIC DNA]</scope>
    <source>
        <strain evidence="1 2">VA</strain>
    </source>
</reference>
<evidence type="ECO:0000313" key="1">
    <source>
        <dbReference type="EMBL" id="WNM59730.1"/>
    </source>
</evidence>
<organism evidence="1 2">
    <name type="scientific">Candidatus Nitrospira allomarina</name>
    <dbReference type="NCBI Taxonomy" id="3020900"/>
    <lineage>
        <taxon>Bacteria</taxon>
        <taxon>Pseudomonadati</taxon>
        <taxon>Nitrospirota</taxon>
        <taxon>Nitrospiria</taxon>
        <taxon>Nitrospirales</taxon>
        <taxon>Nitrospiraceae</taxon>
        <taxon>Nitrospira</taxon>
    </lineage>
</organism>
<dbReference type="RefSeq" id="WP_312646556.1">
    <property type="nucleotide sequence ID" value="NZ_CP116967.1"/>
</dbReference>
<evidence type="ECO:0000313" key="2">
    <source>
        <dbReference type="Proteomes" id="UP001302719"/>
    </source>
</evidence>
<dbReference type="Gene3D" id="1.25.40.10">
    <property type="entry name" value="Tetratricopeptide repeat domain"/>
    <property type="match status" value="1"/>
</dbReference>
<proteinExistence type="predicted"/>
<sequence length="182" mass="20338">MRTKAWALEHLIPPRLDEALRCLKEALAIEPDELSHQARYADVLWDQGDFAQARLKYESIVTHATNTVDGGLLGWCHMRLGQFEMAEKYLQEEVAKGPKALELKFDLGLLPPSRGEGTAALTEYQDALKAATQTSTNRQRGLLTIAIADLRIQVESCQFNIPDEQSHKAMTSLQSAYNRVTG</sequence>
<dbReference type="InterPro" id="IPR011990">
    <property type="entry name" value="TPR-like_helical_dom_sf"/>
</dbReference>
<accession>A0AA96JU31</accession>
<dbReference type="EMBL" id="CP116967">
    <property type="protein sequence ID" value="WNM59730.1"/>
    <property type="molecule type" value="Genomic_DNA"/>
</dbReference>
<keyword evidence="2" id="KW-1185">Reference proteome</keyword>
<dbReference type="Pfam" id="PF13432">
    <property type="entry name" value="TPR_16"/>
    <property type="match status" value="2"/>
</dbReference>